<sequence length="406" mass="42316">MIERGAVRPEERAIAPDLARGVMLAMIVLSNAVFHLWAAPVGVSGWHPVTGSAADRITQLFMIIFIDLRVYPLFAFLLGYGMARLMARQVAAGTSPGAAVRLLRGRSLLLLAFGLVHAALLLAGDILGVYGLISLLLGWLFLRRADRTLLIWAAIFAGLLAAAAVLLSAGLLATGASMAEPGYATSAGHADYATGEASWLDAAAGRLATWASMLMMAPSQLGMHAVMLLGIWAGRNRVLDEPARHRRLLTITALAGIPVGWLGALPAALAHLGVLDVPAEAMSDQGELFVLQAATGVFAGLGYVAVFGLLAVRSSPAPAPAPAVVEAVRAAGRRSLSVYLAHSVLLGPVLAAWGLGLGAWLGSAGAAAYALGAWAVTLAAAWALERRGLPGPAEALMRRLLYRSRR</sequence>
<gene>
    <name evidence="3" type="ORF">ACIBG2_18900</name>
</gene>
<accession>A0ABW7YU65</accession>
<name>A0ABW7YU65_9ACTN</name>
<dbReference type="RefSeq" id="WP_397082783.1">
    <property type="nucleotide sequence ID" value="NZ_JBITGY010000005.1"/>
</dbReference>
<dbReference type="InterPro" id="IPR007349">
    <property type="entry name" value="DUF418"/>
</dbReference>
<feature type="transmembrane region" description="Helical" evidence="1">
    <location>
        <begin position="289"/>
        <end position="312"/>
    </location>
</feature>
<dbReference type="Proteomes" id="UP001612741">
    <property type="component" value="Unassembled WGS sequence"/>
</dbReference>
<reference evidence="3 4" key="1">
    <citation type="submission" date="2024-10" db="EMBL/GenBank/DDBJ databases">
        <title>The Natural Products Discovery Center: Release of the First 8490 Sequenced Strains for Exploring Actinobacteria Biosynthetic Diversity.</title>
        <authorList>
            <person name="Kalkreuter E."/>
            <person name="Kautsar S.A."/>
            <person name="Yang D."/>
            <person name="Bader C.D."/>
            <person name="Teijaro C.N."/>
            <person name="Fluegel L."/>
            <person name="Davis C.M."/>
            <person name="Simpson J.R."/>
            <person name="Lauterbach L."/>
            <person name="Steele A.D."/>
            <person name="Gui C."/>
            <person name="Meng S."/>
            <person name="Li G."/>
            <person name="Viehrig K."/>
            <person name="Ye F."/>
            <person name="Su P."/>
            <person name="Kiefer A.F."/>
            <person name="Nichols A."/>
            <person name="Cepeda A.J."/>
            <person name="Yan W."/>
            <person name="Fan B."/>
            <person name="Jiang Y."/>
            <person name="Adhikari A."/>
            <person name="Zheng C.-J."/>
            <person name="Schuster L."/>
            <person name="Cowan T.M."/>
            <person name="Smanski M.J."/>
            <person name="Chevrette M.G."/>
            <person name="De Carvalho L.P.S."/>
            <person name="Shen B."/>
        </authorList>
    </citation>
    <scope>NUCLEOTIDE SEQUENCE [LARGE SCALE GENOMIC DNA]</scope>
    <source>
        <strain evidence="3 4">NPDC050545</strain>
    </source>
</reference>
<feature type="transmembrane region" description="Helical" evidence="1">
    <location>
        <begin position="21"/>
        <end position="40"/>
    </location>
</feature>
<keyword evidence="4" id="KW-1185">Reference proteome</keyword>
<feature type="transmembrane region" description="Helical" evidence="1">
    <location>
        <begin position="366"/>
        <end position="384"/>
    </location>
</feature>
<keyword evidence="1" id="KW-0472">Membrane</keyword>
<dbReference type="Pfam" id="PF04235">
    <property type="entry name" value="DUF418"/>
    <property type="match status" value="1"/>
</dbReference>
<dbReference type="PANTHER" id="PTHR30590">
    <property type="entry name" value="INNER MEMBRANE PROTEIN"/>
    <property type="match status" value="1"/>
</dbReference>
<feature type="transmembrane region" description="Helical" evidence="1">
    <location>
        <begin position="103"/>
        <end position="120"/>
    </location>
</feature>
<proteinExistence type="predicted"/>
<feature type="transmembrane region" description="Helical" evidence="1">
    <location>
        <begin position="339"/>
        <end position="360"/>
    </location>
</feature>
<keyword evidence="1" id="KW-1133">Transmembrane helix</keyword>
<organism evidence="3 4">
    <name type="scientific">Nonomuraea typhae</name>
    <dbReference type="NCBI Taxonomy" id="2603600"/>
    <lineage>
        <taxon>Bacteria</taxon>
        <taxon>Bacillati</taxon>
        <taxon>Actinomycetota</taxon>
        <taxon>Actinomycetes</taxon>
        <taxon>Streptosporangiales</taxon>
        <taxon>Streptosporangiaceae</taxon>
        <taxon>Nonomuraea</taxon>
    </lineage>
</organism>
<dbReference type="PANTHER" id="PTHR30590:SF2">
    <property type="entry name" value="INNER MEMBRANE PROTEIN"/>
    <property type="match status" value="1"/>
</dbReference>
<dbReference type="InterPro" id="IPR052529">
    <property type="entry name" value="Bact_Transport_Assoc"/>
</dbReference>
<feature type="transmembrane region" description="Helical" evidence="1">
    <location>
        <begin position="126"/>
        <end position="142"/>
    </location>
</feature>
<feature type="domain" description="DUF418" evidence="2">
    <location>
        <begin position="233"/>
        <end position="403"/>
    </location>
</feature>
<evidence type="ECO:0000313" key="3">
    <source>
        <dbReference type="EMBL" id="MFI6499463.1"/>
    </source>
</evidence>
<dbReference type="EMBL" id="JBITGY010000005">
    <property type="protein sequence ID" value="MFI6499463.1"/>
    <property type="molecule type" value="Genomic_DNA"/>
</dbReference>
<evidence type="ECO:0000256" key="1">
    <source>
        <dbReference type="SAM" id="Phobius"/>
    </source>
</evidence>
<keyword evidence="1" id="KW-0812">Transmembrane</keyword>
<feature type="transmembrane region" description="Helical" evidence="1">
    <location>
        <begin position="149"/>
        <end position="173"/>
    </location>
</feature>
<evidence type="ECO:0000313" key="4">
    <source>
        <dbReference type="Proteomes" id="UP001612741"/>
    </source>
</evidence>
<evidence type="ECO:0000259" key="2">
    <source>
        <dbReference type="Pfam" id="PF04235"/>
    </source>
</evidence>
<feature type="transmembrane region" description="Helical" evidence="1">
    <location>
        <begin position="60"/>
        <end position="82"/>
    </location>
</feature>
<feature type="transmembrane region" description="Helical" evidence="1">
    <location>
        <begin position="207"/>
        <end position="232"/>
    </location>
</feature>
<protein>
    <submittedName>
        <fullName evidence="3">DUF418 domain-containing protein</fullName>
    </submittedName>
</protein>
<feature type="transmembrane region" description="Helical" evidence="1">
    <location>
        <begin position="248"/>
        <end position="269"/>
    </location>
</feature>
<comment type="caution">
    <text evidence="3">The sequence shown here is derived from an EMBL/GenBank/DDBJ whole genome shotgun (WGS) entry which is preliminary data.</text>
</comment>